<dbReference type="SUPFAM" id="SSF53649">
    <property type="entry name" value="Alkaline phosphatase-like"/>
    <property type="match status" value="1"/>
</dbReference>
<evidence type="ECO:0000256" key="1">
    <source>
        <dbReference type="ARBA" id="ARBA00004651"/>
    </source>
</evidence>
<evidence type="ECO:0000256" key="5">
    <source>
        <dbReference type="ARBA" id="ARBA00023136"/>
    </source>
</evidence>
<feature type="transmembrane region" description="Helical" evidence="6">
    <location>
        <begin position="52"/>
        <end position="72"/>
    </location>
</feature>
<sequence length="514" mass="59624">MKTIHEYIILTSLLLKIGLCWLATQGTGLIFSVIPESMMLFIFMYFCKNKTIIAFFIFPLIIINSLQISSIYSTGEYIVPLVLLNIQYFRDIGNQIFILIFISIFYILLFVIDFIIFNKRFIYKKYQKISFIPLMAIYLFIEYSFINFPVHNFIDTTSKVIDICSYQHINKESIITNSKIANAHELFGINLDKNKKYNIIVLFIEGTSYQILRNDLTSNLCKIQNESINIINYYNHTLPTFRGIRGQLTSTYQLAVGADDKLPKANSLAYIMNTLGYNSVFVSPHAQQSKFNTWIKSIEFNKIYSLKKNKDLTDREMYSFLYEKIKEISKLGKPFFACAYFLGTHHGMDSSDKKYGDGQKTYLNKFYNHDFWFGDFFKEFSHSSLYENTILVITTDHASLPSPEMSKTFSFDNNYGVNTVPFIIHYKGVKNKIIDGQYRNSLSFAPTLLDMISVTNVNANFLGNSIFVKDNNSEFSHISNIDFNFYETSKNGVHPIAQDDPRYAAPIKFIMEHF</sequence>
<keyword evidence="2" id="KW-1003">Cell membrane</keyword>
<dbReference type="AlphaFoldDB" id="A0A2L1GQV1"/>
<protein>
    <recommendedName>
        <fullName evidence="7">Sulfatase N-terminal domain-containing protein</fullName>
    </recommendedName>
</protein>
<feature type="transmembrane region" description="Helical" evidence="6">
    <location>
        <begin position="30"/>
        <end position="47"/>
    </location>
</feature>
<evidence type="ECO:0000256" key="2">
    <source>
        <dbReference type="ARBA" id="ARBA00022475"/>
    </source>
</evidence>
<dbReference type="RefSeq" id="WP_104937209.1">
    <property type="nucleotide sequence ID" value="NZ_CP021255.1"/>
</dbReference>
<feature type="domain" description="Sulfatase N-terminal" evidence="7">
    <location>
        <begin position="198"/>
        <end position="451"/>
    </location>
</feature>
<keyword evidence="4 6" id="KW-1133">Transmembrane helix</keyword>
<dbReference type="EMBL" id="CP021255">
    <property type="protein sequence ID" value="AVD72004.1"/>
    <property type="molecule type" value="Genomic_DNA"/>
</dbReference>
<reference evidence="8 9" key="1">
    <citation type="journal article" date="2018" name="MBio">
        <title>Insights into the evolution of host association through the isolation and characterization of a novel human periodontal pathobiont, Desulfobulbus oralis.</title>
        <authorList>
            <person name="Cross K.L."/>
            <person name="Chirania P."/>
            <person name="Xiong W."/>
            <person name="Beall C.J."/>
            <person name="Elkins J.G."/>
            <person name="Giannone R.J."/>
            <person name="Griffen A.L."/>
            <person name="Guss A.M."/>
            <person name="Hettich R.L."/>
            <person name="Joshi S.S."/>
            <person name="Mokrzan E.M."/>
            <person name="Martin R.K."/>
            <person name="Zhulin I.B."/>
            <person name="Leys E.J."/>
            <person name="Podar M."/>
        </authorList>
    </citation>
    <scope>NUCLEOTIDE SEQUENCE [LARGE SCALE GENOMIC DNA]</scope>
    <source>
        <strain evidence="8 9">ORNL</strain>
    </source>
</reference>
<feature type="transmembrane region" description="Helical" evidence="6">
    <location>
        <begin position="92"/>
        <end position="117"/>
    </location>
</feature>
<comment type="subcellular location">
    <subcellularLocation>
        <location evidence="1">Cell membrane</location>
        <topology evidence="1">Multi-pass membrane protein</topology>
    </subcellularLocation>
</comment>
<gene>
    <name evidence="8" type="ORF">CAY53_11410</name>
</gene>
<proteinExistence type="predicted"/>
<accession>A0A2L1GQV1</accession>
<dbReference type="InterPro" id="IPR017850">
    <property type="entry name" value="Alkaline_phosphatase_core_sf"/>
</dbReference>
<evidence type="ECO:0000256" key="4">
    <source>
        <dbReference type="ARBA" id="ARBA00022989"/>
    </source>
</evidence>
<keyword evidence="9" id="KW-1185">Reference proteome</keyword>
<keyword evidence="5 6" id="KW-0472">Membrane</keyword>
<dbReference type="GO" id="GO:0005886">
    <property type="term" value="C:plasma membrane"/>
    <property type="evidence" value="ECO:0007669"/>
    <property type="project" value="UniProtKB-SubCell"/>
</dbReference>
<dbReference type="PANTHER" id="PTHR47371:SF3">
    <property type="entry name" value="PHOSPHOGLYCEROL TRANSFERASE I"/>
    <property type="match status" value="1"/>
</dbReference>
<feature type="transmembrane region" description="Helical" evidence="6">
    <location>
        <begin position="129"/>
        <end position="146"/>
    </location>
</feature>
<feature type="transmembrane region" description="Helical" evidence="6">
    <location>
        <begin position="7"/>
        <end position="24"/>
    </location>
</feature>
<dbReference type="OrthoDB" id="9760224at2"/>
<dbReference type="InterPro" id="IPR050448">
    <property type="entry name" value="OpgB/LTA_synthase_biosynth"/>
</dbReference>
<dbReference type="PANTHER" id="PTHR47371">
    <property type="entry name" value="LIPOTEICHOIC ACID SYNTHASE"/>
    <property type="match status" value="1"/>
</dbReference>
<evidence type="ECO:0000256" key="3">
    <source>
        <dbReference type="ARBA" id="ARBA00022692"/>
    </source>
</evidence>
<dbReference type="InterPro" id="IPR000917">
    <property type="entry name" value="Sulfatase_N"/>
</dbReference>
<dbReference type="Pfam" id="PF00884">
    <property type="entry name" value="Sulfatase"/>
    <property type="match status" value="1"/>
</dbReference>
<name>A0A2L1GQV1_9BACT</name>
<keyword evidence="3 6" id="KW-0812">Transmembrane</keyword>
<dbReference type="KEGG" id="deo:CAY53_11410"/>
<evidence type="ECO:0000256" key="6">
    <source>
        <dbReference type="SAM" id="Phobius"/>
    </source>
</evidence>
<evidence type="ECO:0000313" key="8">
    <source>
        <dbReference type="EMBL" id="AVD72004.1"/>
    </source>
</evidence>
<dbReference type="Proteomes" id="UP000239867">
    <property type="component" value="Chromosome"/>
</dbReference>
<dbReference type="Gene3D" id="3.40.720.10">
    <property type="entry name" value="Alkaline Phosphatase, subunit A"/>
    <property type="match status" value="1"/>
</dbReference>
<evidence type="ECO:0000313" key="9">
    <source>
        <dbReference type="Proteomes" id="UP000239867"/>
    </source>
</evidence>
<organism evidence="8 9">
    <name type="scientific">Desulfobulbus oralis</name>
    <dbReference type="NCBI Taxonomy" id="1986146"/>
    <lineage>
        <taxon>Bacteria</taxon>
        <taxon>Pseudomonadati</taxon>
        <taxon>Thermodesulfobacteriota</taxon>
        <taxon>Desulfobulbia</taxon>
        <taxon>Desulfobulbales</taxon>
        <taxon>Desulfobulbaceae</taxon>
        <taxon>Desulfobulbus</taxon>
    </lineage>
</organism>
<evidence type="ECO:0000259" key="7">
    <source>
        <dbReference type="Pfam" id="PF00884"/>
    </source>
</evidence>